<reference evidence="1 2" key="1">
    <citation type="journal article" date="2019" name="Genome Biol. Evol.">
        <title>Insights into the evolution of the New World diploid cottons (Gossypium, subgenus Houzingenia) based on genome sequencing.</title>
        <authorList>
            <person name="Grover C.E."/>
            <person name="Arick M.A. 2nd"/>
            <person name="Thrash A."/>
            <person name="Conover J.L."/>
            <person name="Sanders W.S."/>
            <person name="Peterson D.G."/>
            <person name="Frelichowski J.E."/>
            <person name="Scheffler J.A."/>
            <person name="Scheffler B.E."/>
            <person name="Wendel J.F."/>
        </authorList>
    </citation>
    <scope>NUCLEOTIDE SEQUENCE [LARGE SCALE GENOMIC DNA]</scope>
    <source>
        <strain evidence="1">27</strain>
        <tissue evidence="1">Leaf</tissue>
    </source>
</reference>
<dbReference type="AlphaFoldDB" id="A0A7J8RG68"/>
<feature type="non-terminal residue" evidence="1">
    <location>
        <position position="141"/>
    </location>
</feature>
<name>A0A7J8RG68_GOSDV</name>
<comment type="caution">
    <text evidence="1">The sequence shown here is derived from an EMBL/GenBank/DDBJ whole genome shotgun (WGS) entry which is preliminary data.</text>
</comment>
<organism evidence="1 2">
    <name type="scientific">Gossypium davidsonii</name>
    <name type="common">Davidson's cotton</name>
    <name type="synonym">Gossypium klotzschianum subsp. davidsonii</name>
    <dbReference type="NCBI Taxonomy" id="34287"/>
    <lineage>
        <taxon>Eukaryota</taxon>
        <taxon>Viridiplantae</taxon>
        <taxon>Streptophyta</taxon>
        <taxon>Embryophyta</taxon>
        <taxon>Tracheophyta</taxon>
        <taxon>Spermatophyta</taxon>
        <taxon>Magnoliopsida</taxon>
        <taxon>eudicotyledons</taxon>
        <taxon>Gunneridae</taxon>
        <taxon>Pentapetalae</taxon>
        <taxon>rosids</taxon>
        <taxon>malvids</taxon>
        <taxon>Malvales</taxon>
        <taxon>Malvaceae</taxon>
        <taxon>Malvoideae</taxon>
        <taxon>Gossypium</taxon>
    </lineage>
</organism>
<sequence length="141" mass="16314">MNLDTILYHSKMRALMWARKPPPLEWMKFNVASFVLEDEAGCGEVLRDDKGMACTFFSRRIKARVTKMAEIIAIKTIMETDIGSSPKAHVPLIIELCSFVASKWLPNKSYRPWLLWKLFGDIDYGIKQLAQFRSQLFIDKV</sequence>
<proteinExistence type="predicted"/>
<accession>A0A7J8RG68</accession>
<evidence type="ECO:0000313" key="2">
    <source>
        <dbReference type="Proteomes" id="UP000593561"/>
    </source>
</evidence>
<dbReference type="Proteomes" id="UP000593561">
    <property type="component" value="Unassembled WGS sequence"/>
</dbReference>
<evidence type="ECO:0000313" key="1">
    <source>
        <dbReference type="EMBL" id="MBA0612725.1"/>
    </source>
</evidence>
<keyword evidence="2" id="KW-1185">Reference proteome</keyword>
<gene>
    <name evidence="1" type="ORF">Godav_013300</name>
</gene>
<dbReference type="EMBL" id="JABFAC010000005">
    <property type="protein sequence ID" value="MBA0612725.1"/>
    <property type="molecule type" value="Genomic_DNA"/>
</dbReference>
<protein>
    <recommendedName>
        <fullName evidence="3">RNase H type-1 domain-containing protein</fullName>
    </recommendedName>
</protein>
<evidence type="ECO:0008006" key="3">
    <source>
        <dbReference type="Google" id="ProtNLM"/>
    </source>
</evidence>